<dbReference type="Proteomes" id="UP000005237">
    <property type="component" value="Unassembled WGS sequence"/>
</dbReference>
<evidence type="ECO:0000256" key="1">
    <source>
        <dbReference type="ARBA" id="ARBA00004141"/>
    </source>
</evidence>
<reference evidence="7" key="2">
    <citation type="submission" date="2022-06" db="UniProtKB">
        <authorList>
            <consortium name="EnsemblMetazoa"/>
        </authorList>
    </citation>
    <scope>IDENTIFICATION</scope>
    <source>
        <strain evidence="7">DF5081</strain>
    </source>
</reference>
<evidence type="ECO:0000256" key="2">
    <source>
        <dbReference type="ARBA" id="ARBA00005692"/>
    </source>
</evidence>
<feature type="transmembrane region" description="Helical" evidence="6">
    <location>
        <begin position="115"/>
        <end position="133"/>
    </location>
</feature>
<keyword evidence="4 6" id="KW-1133">Transmembrane helix</keyword>
<evidence type="ECO:0000256" key="5">
    <source>
        <dbReference type="ARBA" id="ARBA00023136"/>
    </source>
</evidence>
<keyword evidence="8" id="KW-1185">Reference proteome</keyword>
<keyword evidence="3 6" id="KW-0812">Transmembrane</keyword>
<dbReference type="GO" id="GO:0004888">
    <property type="term" value="F:transmembrane signaling receptor activity"/>
    <property type="evidence" value="ECO:0007669"/>
    <property type="project" value="InterPro"/>
</dbReference>
<sequence>MAYSQFLLIFLTSFNRFSMIFWINSYEKYWNLFFPLVVLMVVLVPIPFTFKILTSLTFYLYTESLDCYVVTSAVDRTIVYNELLIFLAITTILTAIINVASFYRLSFMTYKISLAERNLLFVSGSLFIVQLLADLNTTVNRLAVNDNNKDMVWSRIATTLLPYVSDGLTLIHPWMFLAFSAKARRCFMLMFIPGCSTTIHSNNSQLTKRRSQVATTKF</sequence>
<dbReference type="EnsemblMetazoa" id="CJA00498.1">
    <property type="protein sequence ID" value="CJA00498.1"/>
    <property type="gene ID" value="WBGene00119702"/>
</dbReference>
<feature type="transmembrane region" description="Helical" evidence="6">
    <location>
        <begin position="153"/>
        <end position="179"/>
    </location>
</feature>
<evidence type="ECO:0000256" key="4">
    <source>
        <dbReference type="ARBA" id="ARBA00022989"/>
    </source>
</evidence>
<evidence type="ECO:0000256" key="6">
    <source>
        <dbReference type="RuleBase" id="RU280813"/>
    </source>
</evidence>
<evidence type="ECO:0000313" key="7">
    <source>
        <dbReference type="EnsemblMetazoa" id="CJA00498.1"/>
    </source>
</evidence>
<accession>A0A8R1HG94</accession>
<evidence type="ECO:0000256" key="3">
    <source>
        <dbReference type="ARBA" id="ARBA00022692"/>
    </source>
</evidence>
<dbReference type="AlphaFoldDB" id="A0A8R1HG94"/>
<organism evidence="7 8">
    <name type="scientific">Caenorhabditis japonica</name>
    <dbReference type="NCBI Taxonomy" id="281687"/>
    <lineage>
        <taxon>Eukaryota</taxon>
        <taxon>Metazoa</taxon>
        <taxon>Ecdysozoa</taxon>
        <taxon>Nematoda</taxon>
        <taxon>Chromadorea</taxon>
        <taxon>Rhabditida</taxon>
        <taxon>Rhabditina</taxon>
        <taxon>Rhabditomorpha</taxon>
        <taxon>Rhabditoidea</taxon>
        <taxon>Rhabditidae</taxon>
        <taxon>Peloderinae</taxon>
        <taxon>Caenorhabditis</taxon>
    </lineage>
</organism>
<feature type="transmembrane region" description="Helical" evidence="6">
    <location>
        <begin position="83"/>
        <end position="103"/>
    </location>
</feature>
<proteinExistence type="inferred from homology"/>
<evidence type="ECO:0000313" key="8">
    <source>
        <dbReference type="Proteomes" id="UP000005237"/>
    </source>
</evidence>
<protein>
    <recommendedName>
        <fullName evidence="6">Serpentine receptor class gamma</fullName>
    </recommendedName>
</protein>
<keyword evidence="5 6" id="KW-0472">Membrane</keyword>
<dbReference type="GO" id="GO:0016020">
    <property type="term" value="C:membrane"/>
    <property type="evidence" value="ECO:0007669"/>
    <property type="project" value="UniProtKB-SubCell"/>
</dbReference>
<comment type="similarity">
    <text evidence="2 6">Belongs to the nematode receptor-like protein srg family.</text>
</comment>
<dbReference type="Pfam" id="PF02118">
    <property type="entry name" value="Srg"/>
    <property type="match status" value="1"/>
</dbReference>
<name>A0A8R1HG94_CAEJA</name>
<dbReference type="PANTHER" id="PTHR31552:SF14">
    <property type="entry name" value="SERPENTINE RECEPTOR CLASS GAMMA-33"/>
    <property type="match status" value="1"/>
</dbReference>
<dbReference type="PANTHER" id="PTHR31552">
    <property type="entry name" value="SERPENTINE RECEPTOR CLASS GAMMA"/>
    <property type="match status" value="1"/>
</dbReference>
<reference evidence="8" key="1">
    <citation type="submission" date="2010-08" db="EMBL/GenBank/DDBJ databases">
        <authorList>
            <consortium name="Caenorhabditis japonica Sequencing Consortium"/>
            <person name="Wilson R.K."/>
        </authorList>
    </citation>
    <scope>NUCLEOTIDE SEQUENCE [LARGE SCALE GENOMIC DNA]</scope>
    <source>
        <strain evidence="8">DF5081</strain>
    </source>
</reference>
<feature type="transmembrane region" description="Helical" evidence="6">
    <location>
        <begin position="6"/>
        <end position="23"/>
    </location>
</feature>
<comment type="subcellular location">
    <subcellularLocation>
        <location evidence="1">Membrane</location>
        <topology evidence="1">Multi-pass membrane protein</topology>
    </subcellularLocation>
</comment>
<comment type="caution">
    <text evidence="6">Lacks conserved residue(s) required for the propagation of feature annotation.</text>
</comment>
<dbReference type="GO" id="GO:0007606">
    <property type="term" value="P:sensory perception of chemical stimulus"/>
    <property type="evidence" value="ECO:0007669"/>
    <property type="project" value="UniProtKB-UniRule"/>
</dbReference>
<dbReference type="InterPro" id="IPR000609">
    <property type="entry name" value="7TM_GPCR_serpentine_rcpt_Srg"/>
</dbReference>
<feature type="transmembrane region" description="Helical" evidence="6">
    <location>
        <begin position="30"/>
        <end position="50"/>
    </location>
</feature>